<reference evidence="10" key="1">
    <citation type="submission" date="2015-10" db="EMBL/GenBank/DDBJ databases">
        <authorList>
            <person name="Luecker S."/>
            <person name="Luecker S."/>
        </authorList>
    </citation>
    <scope>NUCLEOTIDE SEQUENCE [LARGE SCALE GENOMIC DNA]</scope>
</reference>
<dbReference type="GO" id="GO:0043565">
    <property type="term" value="F:sequence-specific DNA binding"/>
    <property type="evidence" value="ECO:0007669"/>
    <property type="project" value="InterPro"/>
</dbReference>
<proteinExistence type="predicted"/>
<keyword evidence="10" id="KW-1185">Reference proteome</keyword>
<organism evidence="9 10">
    <name type="scientific">Candidatus Nitrospira nitrificans</name>
    <dbReference type="NCBI Taxonomy" id="1742973"/>
    <lineage>
        <taxon>Bacteria</taxon>
        <taxon>Pseudomonadati</taxon>
        <taxon>Nitrospirota</taxon>
        <taxon>Nitrospiria</taxon>
        <taxon>Nitrospirales</taxon>
        <taxon>Nitrospiraceae</taxon>
        <taxon>Nitrospira</taxon>
    </lineage>
</organism>
<dbReference type="GO" id="GO:0006355">
    <property type="term" value="P:regulation of DNA-templated transcription"/>
    <property type="evidence" value="ECO:0007669"/>
    <property type="project" value="InterPro"/>
</dbReference>
<evidence type="ECO:0000259" key="8">
    <source>
        <dbReference type="PROSITE" id="PS50112"/>
    </source>
</evidence>
<dbReference type="PANTHER" id="PTHR32071:SF57">
    <property type="entry name" value="C4-DICARBOXYLATE TRANSPORT TRANSCRIPTIONAL REGULATORY PROTEIN DCTD"/>
    <property type="match status" value="1"/>
</dbReference>
<dbReference type="FunFam" id="3.40.50.300:FF:000006">
    <property type="entry name" value="DNA-binding transcriptional regulator NtrC"/>
    <property type="match status" value="1"/>
</dbReference>
<keyword evidence="2" id="KW-0067">ATP-binding</keyword>
<dbReference type="InterPro" id="IPR003018">
    <property type="entry name" value="GAF"/>
</dbReference>
<dbReference type="InterPro" id="IPR025944">
    <property type="entry name" value="Sigma_54_int_dom_CS"/>
</dbReference>
<dbReference type="SUPFAM" id="SSF55781">
    <property type="entry name" value="GAF domain-like"/>
    <property type="match status" value="1"/>
</dbReference>
<evidence type="ECO:0000256" key="2">
    <source>
        <dbReference type="ARBA" id="ARBA00022840"/>
    </source>
</evidence>
<dbReference type="EMBL" id="CZPZ01000005">
    <property type="protein sequence ID" value="CUS33535.1"/>
    <property type="molecule type" value="Genomic_DNA"/>
</dbReference>
<protein>
    <submittedName>
        <fullName evidence="9">Sigma54 specific transcriptional regulator, Fis family</fullName>
    </submittedName>
</protein>
<dbReference type="PROSITE" id="PS50112">
    <property type="entry name" value="PAS"/>
    <property type="match status" value="1"/>
</dbReference>
<gene>
    <name evidence="9" type="ORF">COMA2_130112</name>
</gene>
<dbReference type="SUPFAM" id="SSF55785">
    <property type="entry name" value="PYP-like sensor domain (PAS domain)"/>
    <property type="match status" value="1"/>
</dbReference>
<keyword evidence="6" id="KW-0175">Coiled coil</keyword>
<dbReference type="Gene3D" id="1.10.10.60">
    <property type="entry name" value="Homeodomain-like"/>
    <property type="match status" value="1"/>
</dbReference>
<dbReference type="PROSITE" id="PS00675">
    <property type="entry name" value="SIGMA54_INTERACT_1"/>
    <property type="match status" value="1"/>
</dbReference>
<dbReference type="PROSITE" id="PS50045">
    <property type="entry name" value="SIGMA54_INTERACT_4"/>
    <property type="match status" value="1"/>
</dbReference>
<dbReference type="PANTHER" id="PTHR32071">
    <property type="entry name" value="TRANSCRIPTIONAL REGULATORY PROTEIN"/>
    <property type="match status" value="1"/>
</dbReference>
<dbReference type="Gene3D" id="1.10.8.60">
    <property type="match status" value="1"/>
</dbReference>
<dbReference type="InterPro" id="IPR009057">
    <property type="entry name" value="Homeodomain-like_sf"/>
</dbReference>
<dbReference type="NCBIfam" id="TIGR00229">
    <property type="entry name" value="sensory_box"/>
    <property type="match status" value="1"/>
</dbReference>
<evidence type="ECO:0000256" key="3">
    <source>
        <dbReference type="ARBA" id="ARBA00023015"/>
    </source>
</evidence>
<dbReference type="PROSITE" id="PS00688">
    <property type="entry name" value="SIGMA54_INTERACT_3"/>
    <property type="match status" value="1"/>
</dbReference>
<dbReference type="InterPro" id="IPR002197">
    <property type="entry name" value="HTH_Fis"/>
</dbReference>
<evidence type="ECO:0000256" key="5">
    <source>
        <dbReference type="ARBA" id="ARBA00023163"/>
    </source>
</evidence>
<dbReference type="Pfam" id="PF01590">
    <property type="entry name" value="GAF"/>
    <property type="match status" value="1"/>
</dbReference>
<dbReference type="GO" id="GO:0005524">
    <property type="term" value="F:ATP binding"/>
    <property type="evidence" value="ECO:0007669"/>
    <property type="project" value="UniProtKB-KW"/>
</dbReference>
<dbReference type="SMART" id="SM00065">
    <property type="entry name" value="GAF"/>
    <property type="match status" value="1"/>
</dbReference>
<dbReference type="CDD" id="cd00009">
    <property type="entry name" value="AAA"/>
    <property type="match status" value="1"/>
</dbReference>
<dbReference type="InterPro" id="IPR035965">
    <property type="entry name" value="PAS-like_dom_sf"/>
</dbReference>
<accession>A0A0S4L8J8</accession>
<dbReference type="SMART" id="SM00382">
    <property type="entry name" value="AAA"/>
    <property type="match status" value="1"/>
</dbReference>
<dbReference type="Pfam" id="PF00989">
    <property type="entry name" value="PAS"/>
    <property type="match status" value="1"/>
</dbReference>
<evidence type="ECO:0000313" key="9">
    <source>
        <dbReference type="EMBL" id="CUS33535.1"/>
    </source>
</evidence>
<dbReference type="InterPro" id="IPR058031">
    <property type="entry name" value="AAA_lid_NorR"/>
</dbReference>
<dbReference type="Gene3D" id="3.30.450.20">
    <property type="entry name" value="PAS domain"/>
    <property type="match status" value="1"/>
</dbReference>
<dbReference type="InterPro" id="IPR003593">
    <property type="entry name" value="AAA+_ATPase"/>
</dbReference>
<dbReference type="SUPFAM" id="SSF46689">
    <property type="entry name" value="Homeodomain-like"/>
    <property type="match status" value="1"/>
</dbReference>
<dbReference type="RefSeq" id="WP_090895156.1">
    <property type="nucleotide sequence ID" value="NZ_CZPZ01000005.1"/>
</dbReference>
<feature type="coiled-coil region" evidence="6">
    <location>
        <begin position="299"/>
        <end position="326"/>
    </location>
</feature>
<dbReference type="STRING" id="1742973.COMA2_130112"/>
<dbReference type="InterPro" id="IPR002078">
    <property type="entry name" value="Sigma_54_int"/>
</dbReference>
<dbReference type="SUPFAM" id="SSF52540">
    <property type="entry name" value="P-loop containing nucleoside triphosphate hydrolases"/>
    <property type="match status" value="1"/>
</dbReference>
<dbReference type="InterPro" id="IPR000014">
    <property type="entry name" value="PAS"/>
</dbReference>
<dbReference type="Pfam" id="PF25601">
    <property type="entry name" value="AAA_lid_14"/>
    <property type="match status" value="1"/>
</dbReference>
<dbReference type="InterPro" id="IPR029016">
    <property type="entry name" value="GAF-like_dom_sf"/>
</dbReference>
<dbReference type="PROSITE" id="PS00676">
    <property type="entry name" value="SIGMA54_INTERACT_2"/>
    <property type="match status" value="1"/>
</dbReference>
<evidence type="ECO:0000256" key="4">
    <source>
        <dbReference type="ARBA" id="ARBA00023125"/>
    </source>
</evidence>
<dbReference type="InterPro" id="IPR027417">
    <property type="entry name" value="P-loop_NTPase"/>
</dbReference>
<dbReference type="Gene3D" id="3.40.50.300">
    <property type="entry name" value="P-loop containing nucleotide triphosphate hydrolases"/>
    <property type="match status" value="1"/>
</dbReference>
<evidence type="ECO:0000256" key="1">
    <source>
        <dbReference type="ARBA" id="ARBA00022741"/>
    </source>
</evidence>
<dbReference type="Pfam" id="PF00158">
    <property type="entry name" value="Sigma54_activat"/>
    <property type="match status" value="1"/>
</dbReference>
<dbReference type="InterPro" id="IPR025662">
    <property type="entry name" value="Sigma_54_int_dom_ATP-bd_1"/>
</dbReference>
<keyword evidence="1" id="KW-0547">Nucleotide-binding</keyword>
<evidence type="ECO:0000313" key="10">
    <source>
        <dbReference type="Proteomes" id="UP000198736"/>
    </source>
</evidence>
<dbReference type="CDD" id="cd00130">
    <property type="entry name" value="PAS"/>
    <property type="match status" value="1"/>
</dbReference>
<feature type="domain" description="Sigma-54 factor interaction" evidence="7">
    <location>
        <begin position="329"/>
        <end position="558"/>
    </location>
</feature>
<feature type="domain" description="PAS" evidence="8">
    <location>
        <begin position="180"/>
        <end position="253"/>
    </location>
</feature>
<dbReference type="Gene3D" id="3.30.450.40">
    <property type="match status" value="1"/>
</dbReference>
<keyword evidence="5" id="KW-0804">Transcription</keyword>
<dbReference type="InterPro" id="IPR025943">
    <property type="entry name" value="Sigma_54_int_dom_ATP-bd_2"/>
</dbReference>
<keyword evidence="3" id="KW-0805">Transcription regulation</keyword>
<dbReference type="Pfam" id="PF02954">
    <property type="entry name" value="HTH_8"/>
    <property type="match status" value="1"/>
</dbReference>
<evidence type="ECO:0000259" key="7">
    <source>
        <dbReference type="PROSITE" id="PS50045"/>
    </source>
</evidence>
<dbReference type="SMART" id="SM00091">
    <property type="entry name" value="PAS"/>
    <property type="match status" value="1"/>
</dbReference>
<dbReference type="AlphaFoldDB" id="A0A0S4L8J8"/>
<keyword evidence="4" id="KW-0238">DNA-binding</keyword>
<dbReference type="InterPro" id="IPR013767">
    <property type="entry name" value="PAS_fold"/>
</dbReference>
<evidence type="ECO:0000256" key="6">
    <source>
        <dbReference type="SAM" id="Coils"/>
    </source>
</evidence>
<dbReference type="OrthoDB" id="9763792at2"/>
<name>A0A0S4L8J8_9BACT</name>
<dbReference type="Proteomes" id="UP000198736">
    <property type="component" value="Unassembled WGS sequence"/>
</dbReference>
<sequence>MASHPESPSVPFQNLETDAALHAILRGTATETGQGFFAALVQNLARVLGTHGAWVTEYLPETRRLRALAFWIEGRWVKDYEVDIAGTPCERVIDTAKLVHFPDRILEIFPHEEELRAAGAVSYMGVPLQDVDGRILGHMAVIDRRPIPEEPRVHAIFQIFAARAAVELQRMRAEAEVREREEKVGRLLSSAMDAIIELDDRLRITHVNPAAEKTFSCPADSMMHQHFSRFLSPEDFARLERLIAELDRRPEGEQSRWIPGGLTACRADGESFPAEATLSRSELHRRKFTTLILRNIHDRVKAEEKIQSLKAETELLREELQAHHQDGSLLGESPALRQVLQDIAQVAGTDATVLIMGETGTGKELVARAVHAAGTRRERPLVTVNCAAIPATLIESEFFGHELGAFTGATKKREGRFSLADKGTIFLDEIGELPLELQAKLLRVLQEGEFDPVGGSKTRKVNVRVLAATNRDLAAAVKQGAFREDLYYRLNVFPIRLPPLRERGNDVVRLASVFAQRFAAKMGRTLSPLTDGDACRLQTYHWPGNVRELQNVMERAVITATDGRLNLERALPEPMAQPSPADRAGEPGQGTIRTAKELEELERSNILRALEATKWKVSGEYGAAKLLGINASTLSSRMKVLKIQKPAT</sequence>